<proteinExistence type="predicted"/>
<comment type="caution">
    <text evidence="2">The sequence shown here is derived from an EMBL/GenBank/DDBJ whole genome shotgun (WGS) entry which is preliminary data.</text>
</comment>
<dbReference type="VEuPathDB" id="FungiDB:SMAC_09454"/>
<feature type="region of interest" description="Disordered" evidence="1">
    <location>
        <begin position="50"/>
        <end position="84"/>
    </location>
</feature>
<gene>
    <name evidence="2" type="ORF">SMACR_09454</name>
</gene>
<evidence type="ECO:0000313" key="2">
    <source>
        <dbReference type="EMBL" id="KAA8622066.1"/>
    </source>
</evidence>
<sequence length="317" mass="35283">MAEDNRKQPTQPMAVNKEQNHGGDGSVYVPLNFGEVNSTHSSQQGYANVAAHNPHPAHQNHHSYGQNGVPTIPGAPGHQQADQRPTQHMALDSVPVNVGVQNNSAGVPAENYHQAHQQVYAQPQYNQYQGQQYHQGPQQYHAQQYIPYFAQQHHHIAQQVQVKPYNQYSDHQHHRVAQQVHAQEYNQFQSQQHYQAPLAQPIPVQQVVPAPIMNSFQGGPAQPGGFLDHPPSVRFVQANPVAHHPSVGVSHPYFDTPVVPHPQANHPDVLGLNHISPDDPKVEAFIASAARVLHASHQRCKHTWSDGQFEYRCTAHA</sequence>
<reference evidence="2 3" key="1">
    <citation type="submission" date="2017-07" db="EMBL/GenBank/DDBJ databases">
        <title>Genome sequence of the Sordaria macrospora wild type strain R19027.</title>
        <authorList>
            <person name="Nowrousian M."/>
            <person name="Teichert I."/>
            <person name="Kueck U."/>
        </authorList>
    </citation>
    <scope>NUCLEOTIDE SEQUENCE [LARGE SCALE GENOMIC DNA]</scope>
    <source>
        <strain evidence="2 3">R19027</strain>
        <tissue evidence="2">Mycelium</tissue>
    </source>
</reference>
<name>A0A8S8ZDR7_SORMA</name>
<dbReference type="Proteomes" id="UP000433876">
    <property type="component" value="Unassembled WGS sequence"/>
</dbReference>
<accession>A0A8S8ZDR7</accession>
<feature type="region of interest" description="Disordered" evidence="1">
    <location>
        <begin position="1"/>
        <end position="27"/>
    </location>
</feature>
<evidence type="ECO:0000256" key="1">
    <source>
        <dbReference type="SAM" id="MobiDB-lite"/>
    </source>
</evidence>
<protein>
    <submittedName>
        <fullName evidence="2">Uncharacterized protein</fullName>
    </submittedName>
</protein>
<evidence type="ECO:0000313" key="3">
    <source>
        <dbReference type="Proteomes" id="UP000433876"/>
    </source>
</evidence>
<dbReference type="EMBL" id="NMPR01000337">
    <property type="protein sequence ID" value="KAA8622066.1"/>
    <property type="molecule type" value="Genomic_DNA"/>
</dbReference>
<dbReference type="AlphaFoldDB" id="A0A8S8ZDR7"/>
<organism evidence="2 3">
    <name type="scientific">Sordaria macrospora</name>
    <dbReference type="NCBI Taxonomy" id="5147"/>
    <lineage>
        <taxon>Eukaryota</taxon>
        <taxon>Fungi</taxon>
        <taxon>Dikarya</taxon>
        <taxon>Ascomycota</taxon>
        <taxon>Pezizomycotina</taxon>
        <taxon>Sordariomycetes</taxon>
        <taxon>Sordariomycetidae</taxon>
        <taxon>Sordariales</taxon>
        <taxon>Sordariaceae</taxon>
        <taxon>Sordaria</taxon>
    </lineage>
</organism>